<organism evidence="1 2">
    <name type="scientific">Natronorubrum aibiense</name>
    <dbReference type="NCBI Taxonomy" id="348826"/>
    <lineage>
        <taxon>Archaea</taxon>
        <taxon>Methanobacteriati</taxon>
        <taxon>Methanobacteriota</taxon>
        <taxon>Stenosarchaea group</taxon>
        <taxon>Halobacteria</taxon>
        <taxon>Halobacteriales</taxon>
        <taxon>Natrialbaceae</taxon>
        <taxon>Natronorubrum</taxon>
    </lineage>
</organism>
<dbReference type="EMBL" id="CP045488">
    <property type="protein sequence ID" value="QFU81672.1"/>
    <property type="molecule type" value="Genomic_DNA"/>
</dbReference>
<dbReference type="RefSeq" id="WP_152939053.1">
    <property type="nucleotide sequence ID" value="NZ_CP045488.1"/>
</dbReference>
<dbReference type="GeneID" id="42300062"/>
<reference evidence="1 2" key="1">
    <citation type="journal article" date="2007" name="Int. J. Syst. Evol. Microbiol.">
        <title>Natronorubrum sulfidifaciens sp. nov., an extremely haloalkaliphilic archaeon isolated from Aiding salt lake in Xin-Jiang, China.</title>
        <authorList>
            <person name="Cui H.L."/>
            <person name="Tohty D."/>
            <person name="Liu H.C."/>
            <person name="Liu S.J."/>
            <person name="Oren A."/>
            <person name="Zhou P.J."/>
        </authorList>
    </citation>
    <scope>NUCLEOTIDE SEQUENCE [LARGE SCALE GENOMIC DNA]</scope>
    <source>
        <strain evidence="1 2">7-3</strain>
    </source>
</reference>
<evidence type="ECO:0000313" key="1">
    <source>
        <dbReference type="EMBL" id="QFU81672.1"/>
    </source>
</evidence>
<evidence type="ECO:0000313" key="2">
    <source>
        <dbReference type="Proteomes" id="UP000326170"/>
    </source>
</evidence>
<dbReference type="PROSITE" id="PS51257">
    <property type="entry name" value="PROKAR_LIPOPROTEIN"/>
    <property type="match status" value="1"/>
</dbReference>
<dbReference type="AlphaFoldDB" id="A0A5P9P0K9"/>
<proteinExistence type="predicted"/>
<dbReference type="OrthoDB" id="374699at2157"/>
<accession>A0A5P9P0K9</accession>
<sequence>MKRRSVITGVAAASLSSVAGCSAVETAMGNQYIDEHRWNEDDELVIVFQEDHDTDGWAILHEHHSSIDDAIMSGESPDFTGPLTLDLIREIGDDDYPSYNFDLKLYEGWFGPMMRTAEEELGSYSFEVPEDKVPDTVISG</sequence>
<protein>
    <submittedName>
        <fullName evidence="1">Uncharacterized protein</fullName>
    </submittedName>
</protein>
<gene>
    <name evidence="1" type="ORF">GCU68_03395</name>
</gene>
<dbReference type="Proteomes" id="UP000326170">
    <property type="component" value="Chromosome"/>
</dbReference>
<name>A0A5P9P0K9_9EURY</name>
<dbReference type="KEGG" id="nas:GCU68_03395"/>
<keyword evidence="2" id="KW-1185">Reference proteome</keyword>